<dbReference type="GO" id="GO:0007155">
    <property type="term" value="P:cell adhesion"/>
    <property type="evidence" value="ECO:0007669"/>
    <property type="project" value="UniProtKB-KW"/>
</dbReference>
<dbReference type="GO" id="GO:0005576">
    <property type="term" value="C:extracellular region"/>
    <property type="evidence" value="ECO:0007669"/>
    <property type="project" value="UniProtKB-SubCell"/>
</dbReference>
<dbReference type="InParanoid" id="A0A1S3ITL5"/>
<accession>A0A1S3ITL5</accession>
<proteinExistence type="predicted"/>
<dbReference type="GO" id="GO:0038023">
    <property type="term" value="F:signaling receptor activity"/>
    <property type="evidence" value="ECO:0007669"/>
    <property type="project" value="TreeGrafter"/>
</dbReference>
<comment type="subcellular location">
    <subcellularLocation>
        <location evidence="1">Endomembrane system</location>
        <topology evidence="1">Peripheral membrane protein</topology>
    </subcellularLocation>
    <subcellularLocation>
        <location evidence="2">Secreted</location>
    </subcellularLocation>
</comment>
<dbReference type="GeneID" id="106167339"/>
<evidence type="ECO:0000256" key="9">
    <source>
        <dbReference type="SAM" id="MobiDB-lite"/>
    </source>
</evidence>
<dbReference type="PROSITE" id="PS51212">
    <property type="entry name" value="WSC"/>
    <property type="match status" value="2"/>
</dbReference>
<keyword evidence="3" id="KW-0964">Secreted</keyword>
<evidence type="ECO:0000256" key="7">
    <source>
        <dbReference type="ARBA" id="ARBA00023157"/>
    </source>
</evidence>
<evidence type="ECO:0000256" key="1">
    <source>
        <dbReference type="ARBA" id="ARBA00004184"/>
    </source>
</evidence>
<dbReference type="CDD" id="cd00033">
    <property type="entry name" value="CCP"/>
    <property type="match status" value="1"/>
</dbReference>
<dbReference type="PROSITE" id="PS50041">
    <property type="entry name" value="C_TYPE_LECTIN_2"/>
    <property type="match status" value="1"/>
</dbReference>
<reference evidence="15" key="1">
    <citation type="submission" date="2025-08" db="UniProtKB">
        <authorList>
            <consortium name="RefSeq"/>
        </authorList>
    </citation>
    <scope>IDENTIFICATION</scope>
    <source>
        <tissue evidence="15">Gonads</tissue>
    </source>
</reference>
<dbReference type="InterPro" id="IPR000421">
    <property type="entry name" value="FA58C"/>
</dbReference>
<keyword evidence="8" id="KW-0768">Sushi</keyword>
<protein>
    <submittedName>
        <fullName evidence="15">Uncharacterized protein LOC106167339</fullName>
    </submittedName>
</protein>
<dbReference type="PANTHER" id="PTHR46806">
    <property type="entry name" value="F5/8 TYPE C DOMAIN-CONTAINING PROTEIN"/>
    <property type="match status" value="1"/>
</dbReference>
<dbReference type="Pfam" id="PF01822">
    <property type="entry name" value="WSC"/>
    <property type="match status" value="2"/>
</dbReference>
<dbReference type="InterPro" id="IPR016186">
    <property type="entry name" value="C-type_lectin-like/link_sf"/>
</dbReference>
<dbReference type="SUPFAM" id="SSF49785">
    <property type="entry name" value="Galactose-binding domain-like"/>
    <property type="match status" value="1"/>
</dbReference>
<dbReference type="KEGG" id="lak:106167339"/>
<evidence type="ECO:0000259" key="11">
    <source>
        <dbReference type="PROSITE" id="PS50041"/>
    </source>
</evidence>
<name>A0A1S3ITL5_LINAN</name>
<dbReference type="GO" id="GO:0005886">
    <property type="term" value="C:plasma membrane"/>
    <property type="evidence" value="ECO:0007669"/>
    <property type="project" value="TreeGrafter"/>
</dbReference>
<dbReference type="Proteomes" id="UP000085678">
    <property type="component" value="Unplaced"/>
</dbReference>
<dbReference type="PROSITE" id="PS50022">
    <property type="entry name" value="FA58C_3"/>
    <property type="match status" value="1"/>
</dbReference>
<dbReference type="Gene3D" id="3.10.100.10">
    <property type="entry name" value="Mannose-Binding Protein A, subunit A"/>
    <property type="match status" value="1"/>
</dbReference>
<feature type="domain" description="F5/8 type C" evidence="10">
    <location>
        <begin position="341"/>
        <end position="485"/>
    </location>
</feature>
<feature type="region of interest" description="Disordered" evidence="9">
    <location>
        <begin position="1"/>
        <end position="79"/>
    </location>
</feature>
<feature type="domain" description="C-type lectin" evidence="11">
    <location>
        <begin position="90"/>
        <end position="193"/>
    </location>
</feature>
<evidence type="ECO:0000259" key="12">
    <source>
        <dbReference type="PROSITE" id="PS50923"/>
    </source>
</evidence>
<dbReference type="PANTHER" id="PTHR46806:SF5">
    <property type="entry name" value="F5_8 TYPE C DOMAIN-CONTAINING PROTEIN"/>
    <property type="match status" value="1"/>
</dbReference>
<dbReference type="SMART" id="SM00231">
    <property type="entry name" value="FA58C"/>
    <property type="match status" value="1"/>
</dbReference>
<organism evidence="14 15">
    <name type="scientific">Lingula anatina</name>
    <name type="common">Brachiopod</name>
    <name type="synonym">Lingula unguis</name>
    <dbReference type="NCBI Taxonomy" id="7574"/>
    <lineage>
        <taxon>Eukaryota</taxon>
        <taxon>Metazoa</taxon>
        <taxon>Spiralia</taxon>
        <taxon>Lophotrochozoa</taxon>
        <taxon>Brachiopoda</taxon>
        <taxon>Linguliformea</taxon>
        <taxon>Lingulata</taxon>
        <taxon>Lingulida</taxon>
        <taxon>Linguloidea</taxon>
        <taxon>Lingulidae</taxon>
        <taxon>Lingula</taxon>
    </lineage>
</organism>
<dbReference type="CDD" id="cd00057">
    <property type="entry name" value="FA58C"/>
    <property type="match status" value="1"/>
</dbReference>
<evidence type="ECO:0000256" key="4">
    <source>
        <dbReference type="ARBA" id="ARBA00022729"/>
    </source>
</evidence>
<dbReference type="GO" id="GO:0012505">
    <property type="term" value="C:endomembrane system"/>
    <property type="evidence" value="ECO:0007669"/>
    <property type="project" value="UniProtKB-SubCell"/>
</dbReference>
<dbReference type="InterPro" id="IPR001304">
    <property type="entry name" value="C-type_lectin-like"/>
</dbReference>
<dbReference type="Gene3D" id="2.60.120.260">
    <property type="entry name" value="Galactose-binding domain-like"/>
    <property type="match status" value="1"/>
</dbReference>
<dbReference type="SUPFAM" id="SSF56436">
    <property type="entry name" value="C-type lectin-like"/>
    <property type="match status" value="1"/>
</dbReference>
<sequence>MVTEAATTQAPTTEATTTEAPTTEATTTQAPTTEAATTQAPTTEEATTQAPTTQAATTQAPTTVQASTTSSPNLPTSDGTVCPSGWSFGRQYSCYQLLFDRSDHYDYRKGCTDLGGYLAVVNSREEQDHVIQILRYNASATDVISGMFDPFYSLIYTGEDGSYLSYSYWDDGNPDTSGLKTRVLFNKTSNFSWINAEMSGGPNIALCEINGGFDGCFNNPTTYHVKVSHSRLMNSLQCIEYCRGQDIPKAAVSGADCYCVNSEPAGKQSPSDCALGCPYNPVQHCGGTNKANVYSVSFYYSRAASCMHLAEQGVLIEGTYWVQEEAGQTSKKVQCNNKGPCHTPLMHVYDNTLTITTSTTSSDANYTASNAFLYGVFGVGFDTGDSNPWIQVSFSELFIFTGIATQGAKDVDNMQWVGGYTIDYSEDGMNWTHYDNGNQLAGNTNFNKVVLNTFKDPFLAQHVRLYPNSSTCHNNCSLRMEMYGCKYSSFDHGDYYVGCIVETMDPNLSPVMERVISTNCGTPAACVDLCRDNGYLYAGLSGDNCSCSNSVDKYGRSSKSYCYTRCSGDSIAFCGGHYRYSVWRTWDVRCPAVPSVGNALASTANRQHNVKVTYSCLPGFQWPAGTLEEHKFITCQVNNWTATPPACEAVQCAGNLQTVSNATVTQSGNRYLDIATYTCIENHAFQDGTTTKKASCLSSGQWDNNVPSACIRPQCPAVSSSLSHTTVNSSDHGAGAAVRYECSPNAAFSDGSSERTRRCLVSGHWDSTEEACGKGHCEITPHQFGGWVKVCLHINSIIKVDNIRHKPILRAA</sequence>
<evidence type="ECO:0000259" key="10">
    <source>
        <dbReference type="PROSITE" id="PS50022"/>
    </source>
</evidence>
<feature type="domain" description="WSC" evidence="13">
    <location>
        <begin position="493"/>
        <end position="586"/>
    </location>
</feature>
<keyword evidence="14" id="KW-1185">Reference proteome</keyword>
<gene>
    <name evidence="15" type="primary">LOC106167339</name>
</gene>
<comment type="caution">
    <text evidence="8">Lacks conserved residue(s) required for the propagation of feature annotation.</text>
</comment>
<keyword evidence="6" id="KW-0472">Membrane</keyword>
<dbReference type="InterPro" id="IPR008979">
    <property type="entry name" value="Galactose-bd-like_sf"/>
</dbReference>
<dbReference type="SMART" id="SM00321">
    <property type="entry name" value="WSC"/>
    <property type="match status" value="2"/>
</dbReference>
<dbReference type="Pfam" id="PF00754">
    <property type="entry name" value="F5_F8_type_C"/>
    <property type="match status" value="1"/>
</dbReference>
<evidence type="ECO:0000256" key="8">
    <source>
        <dbReference type="PROSITE-ProRule" id="PRU00302"/>
    </source>
</evidence>
<dbReference type="SMART" id="SM00034">
    <property type="entry name" value="CLECT"/>
    <property type="match status" value="1"/>
</dbReference>
<evidence type="ECO:0000256" key="6">
    <source>
        <dbReference type="ARBA" id="ARBA00023136"/>
    </source>
</evidence>
<keyword evidence="5" id="KW-0130">Cell adhesion</keyword>
<dbReference type="RefSeq" id="XP_013401542.1">
    <property type="nucleotide sequence ID" value="XM_013546088.1"/>
</dbReference>
<dbReference type="Pfam" id="PF00084">
    <property type="entry name" value="Sushi"/>
    <property type="match status" value="2"/>
</dbReference>
<feature type="domain" description="Sushi" evidence="12">
    <location>
        <begin position="588"/>
        <end position="649"/>
    </location>
</feature>
<feature type="domain" description="Sushi" evidence="12">
    <location>
        <begin position="708"/>
        <end position="774"/>
    </location>
</feature>
<dbReference type="CDD" id="cd00037">
    <property type="entry name" value="CLECT"/>
    <property type="match status" value="1"/>
</dbReference>
<dbReference type="AlphaFoldDB" id="A0A1S3ITL5"/>
<feature type="domain" description="WSC" evidence="13">
    <location>
        <begin position="210"/>
        <end position="297"/>
    </location>
</feature>
<keyword evidence="7" id="KW-1015">Disulfide bond</keyword>
<dbReference type="OrthoDB" id="6110379at2759"/>
<evidence type="ECO:0000256" key="3">
    <source>
        <dbReference type="ARBA" id="ARBA00022525"/>
    </source>
</evidence>
<dbReference type="InterPro" id="IPR035976">
    <property type="entry name" value="Sushi/SCR/CCP_sf"/>
</dbReference>
<dbReference type="InterPro" id="IPR002889">
    <property type="entry name" value="WSC_carb-bd"/>
</dbReference>
<evidence type="ECO:0000256" key="5">
    <source>
        <dbReference type="ARBA" id="ARBA00022889"/>
    </source>
</evidence>
<dbReference type="InterPro" id="IPR000436">
    <property type="entry name" value="Sushi_SCR_CCP_dom"/>
</dbReference>
<keyword evidence="4" id="KW-0732">Signal</keyword>
<dbReference type="InterPro" id="IPR016187">
    <property type="entry name" value="CTDL_fold"/>
</dbReference>
<dbReference type="Gene3D" id="2.10.70.10">
    <property type="entry name" value="Complement Module, domain 1"/>
    <property type="match status" value="3"/>
</dbReference>
<feature type="compositionally biased region" description="Low complexity" evidence="9">
    <location>
        <begin position="1"/>
        <end position="72"/>
    </location>
</feature>
<evidence type="ECO:0000259" key="13">
    <source>
        <dbReference type="PROSITE" id="PS51212"/>
    </source>
</evidence>
<dbReference type="PROSITE" id="PS50923">
    <property type="entry name" value="SUSHI"/>
    <property type="match status" value="2"/>
</dbReference>
<evidence type="ECO:0000256" key="2">
    <source>
        <dbReference type="ARBA" id="ARBA00004613"/>
    </source>
</evidence>
<dbReference type="SUPFAM" id="SSF57535">
    <property type="entry name" value="Complement control module/SCR domain"/>
    <property type="match status" value="3"/>
</dbReference>
<dbReference type="SMART" id="SM00032">
    <property type="entry name" value="CCP"/>
    <property type="match status" value="3"/>
</dbReference>
<evidence type="ECO:0000313" key="14">
    <source>
        <dbReference type="Proteomes" id="UP000085678"/>
    </source>
</evidence>
<dbReference type="InterPro" id="IPR050633">
    <property type="entry name" value="Neuropilin_MCO_CoagFactor"/>
</dbReference>
<evidence type="ECO:0000313" key="15">
    <source>
        <dbReference type="RefSeq" id="XP_013401542.1"/>
    </source>
</evidence>